<sequence>MAQDKVSIRISKEDMQKFNELASSLSMTKTAVIKKIVNDGFGQTIEITNDDLLASFSKIEKMLESIGNNVNQMARKVNAGGRFTEQDSKTLEQVSDRFEKLYDFVATKTKKAVIKKRGSK</sequence>
<dbReference type="PATRIC" id="fig|294.194.peg.1257"/>
<dbReference type="Pfam" id="PF05713">
    <property type="entry name" value="MobC"/>
    <property type="match status" value="1"/>
</dbReference>
<dbReference type="InterPro" id="IPR008687">
    <property type="entry name" value="MobC"/>
</dbReference>
<dbReference type="AlphaFoldDB" id="A0A120G828"/>
<evidence type="ECO:0000259" key="1">
    <source>
        <dbReference type="Pfam" id="PF05713"/>
    </source>
</evidence>
<evidence type="ECO:0000313" key="2">
    <source>
        <dbReference type="EMBL" id="KWV88197.1"/>
    </source>
</evidence>
<organism evidence="2 3">
    <name type="scientific">Pseudomonas fluorescens</name>
    <dbReference type="NCBI Taxonomy" id="294"/>
    <lineage>
        <taxon>Bacteria</taxon>
        <taxon>Pseudomonadati</taxon>
        <taxon>Pseudomonadota</taxon>
        <taxon>Gammaproteobacteria</taxon>
        <taxon>Pseudomonadales</taxon>
        <taxon>Pseudomonadaceae</taxon>
        <taxon>Pseudomonas</taxon>
    </lineage>
</organism>
<protein>
    <submittedName>
        <fullName evidence="2">Bacterial mobilization protein (MobC)</fullName>
    </submittedName>
</protein>
<proteinExistence type="predicted"/>
<comment type="caution">
    <text evidence="2">The sequence shown here is derived from an EMBL/GenBank/DDBJ whole genome shotgun (WGS) entry which is preliminary data.</text>
</comment>
<dbReference type="Proteomes" id="UP000061348">
    <property type="component" value="Unassembled WGS sequence"/>
</dbReference>
<feature type="domain" description="Bacterial mobilisation" evidence="1">
    <location>
        <begin position="66"/>
        <end position="83"/>
    </location>
</feature>
<gene>
    <name evidence="2" type="ORF">PFLmoz3_01092</name>
</gene>
<dbReference type="RefSeq" id="WP_060763836.1">
    <property type="nucleotide sequence ID" value="NZ_LCYA01000052.1"/>
</dbReference>
<name>A0A120G828_PSEFL</name>
<reference evidence="2 3" key="1">
    <citation type="submission" date="2015-05" db="EMBL/GenBank/DDBJ databases">
        <title>A genomic and transcriptomic approach to investigate the blue pigment phenotype in Pseudomonas fluorescens.</title>
        <authorList>
            <person name="Andreani N.A."/>
            <person name="Cardazzo B."/>
        </authorList>
    </citation>
    <scope>NUCLEOTIDE SEQUENCE [LARGE SCALE GENOMIC DNA]</scope>
    <source>
        <strain evidence="2 3">Ps_22</strain>
    </source>
</reference>
<accession>A0A120G828</accession>
<evidence type="ECO:0000313" key="3">
    <source>
        <dbReference type="Proteomes" id="UP000061348"/>
    </source>
</evidence>
<dbReference type="EMBL" id="LCYA01000052">
    <property type="protein sequence ID" value="KWV88197.1"/>
    <property type="molecule type" value="Genomic_DNA"/>
</dbReference>